<dbReference type="AlphaFoldDB" id="A0AAD7GZT2"/>
<gene>
    <name evidence="2" type="ORF">B0H17DRAFT_891344</name>
</gene>
<feature type="non-terminal residue" evidence="2">
    <location>
        <position position="90"/>
    </location>
</feature>
<feature type="domain" description="F-box" evidence="1">
    <location>
        <begin position="15"/>
        <end position="69"/>
    </location>
</feature>
<feature type="non-terminal residue" evidence="2">
    <location>
        <position position="1"/>
    </location>
</feature>
<evidence type="ECO:0000313" key="3">
    <source>
        <dbReference type="Proteomes" id="UP001221757"/>
    </source>
</evidence>
<proteinExistence type="predicted"/>
<organism evidence="2 3">
    <name type="scientific">Mycena rosella</name>
    <name type="common">Pink bonnet</name>
    <name type="synonym">Agaricus rosellus</name>
    <dbReference type="NCBI Taxonomy" id="1033263"/>
    <lineage>
        <taxon>Eukaryota</taxon>
        <taxon>Fungi</taxon>
        <taxon>Dikarya</taxon>
        <taxon>Basidiomycota</taxon>
        <taxon>Agaricomycotina</taxon>
        <taxon>Agaricomycetes</taxon>
        <taxon>Agaricomycetidae</taxon>
        <taxon>Agaricales</taxon>
        <taxon>Marasmiineae</taxon>
        <taxon>Mycenaceae</taxon>
        <taxon>Mycena</taxon>
    </lineage>
</organism>
<evidence type="ECO:0000313" key="2">
    <source>
        <dbReference type="EMBL" id="KAJ7708808.1"/>
    </source>
</evidence>
<comment type="caution">
    <text evidence="2">The sequence shown here is derived from an EMBL/GenBank/DDBJ whole genome shotgun (WGS) entry which is preliminary data.</text>
</comment>
<dbReference type="EMBL" id="JARKIE010000003">
    <property type="protein sequence ID" value="KAJ7708808.1"/>
    <property type="molecule type" value="Genomic_DNA"/>
</dbReference>
<protein>
    <recommendedName>
        <fullName evidence="1">F-box domain-containing protein</fullName>
    </recommendedName>
</protein>
<reference evidence="2" key="1">
    <citation type="submission" date="2023-03" db="EMBL/GenBank/DDBJ databases">
        <title>Massive genome expansion in bonnet fungi (Mycena s.s.) driven by repeated elements and novel gene families across ecological guilds.</title>
        <authorList>
            <consortium name="Lawrence Berkeley National Laboratory"/>
            <person name="Harder C.B."/>
            <person name="Miyauchi S."/>
            <person name="Viragh M."/>
            <person name="Kuo A."/>
            <person name="Thoen E."/>
            <person name="Andreopoulos B."/>
            <person name="Lu D."/>
            <person name="Skrede I."/>
            <person name="Drula E."/>
            <person name="Henrissat B."/>
            <person name="Morin E."/>
            <person name="Kohler A."/>
            <person name="Barry K."/>
            <person name="LaButti K."/>
            <person name="Morin E."/>
            <person name="Salamov A."/>
            <person name="Lipzen A."/>
            <person name="Mereny Z."/>
            <person name="Hegedus B."/>
            <person name="Baldrian P."/>
            <person name="Stursova M."/>
            <person name="Weitz H."/>
            <person name="Taylor A."/>
            <person name="Grigoriev I.V."/>
            <person name="Nagy L.G."/>
            <person name="Martin F."/>
            <person name="Kauserud H."/>
        </authorList>
    </citation>
    <scope>NUCLEOTIDE SEQUENCE</scope>
    <source>
        <strain evidence="2">CBHHK067</strain>
    </source>
</reference>
<name>A0AAD7GZT2_MYCRO</name>
<dbReference type="Gene3D" id="1.20.1280.50">
    <property type="match status" value="1"/>
</dbReference>
<dbReference type="InterPro" id="IPR001810">
    <property type="entry name" value="F-box_dom"/>
</dbReference>
<dbReference type="Pfam" id="PF12937">
    <property type="entry name" value="F-box-like"/>
    <property type="match status" value="1"/>
</dbReference>
<evidence type="ECO:0000259" key="1">
    <source>
        <dbReference type="Pfam" id="PF12937"/>
    </source>
</evidence>
<dbReference type="Proteomes" id="UP001221757">
    <property type="component" value="Unassembled WGS sequence"/>
</dbReference>
<keyword evidence="3" id="KW-1185">Reference proteome</keyword>
<accession>A0AAD7GZT2</accession>
<sequence>QAREARTKQNELAPIARLPPEILAAIFVQCIPVSTRKLHINLSWLNVTRVSYHWRSVALAAPELWSTIICSRPSLAPMMLARAKLASLSI</sequence>